<keyword evidence="3" id="KW-1185">Reference proteome</keyword>
<dbReference type="InterPro" id="IPR050951">
    <property type="entry name" value="Retrovirus_Pol_polyprotein"/>
</dbReference>
<organism evidence="2 3">
    <name type="scientific">Cirrhinus molitorella</name>
    <name type="common">mud carp</name>
    <dbReference type="NCBI Taxonomy" id="172907"/>
    <lineage>
        <taxon>Eukaryota</taxon>
        <taxon>Metazoa</taxon>
        <taxon>Chordata</taxon>
        <taxon>Craniata</taxon>
        <taxon>Vertebrata</taxon>
        <taxon>Euteleostomi</taxon>
        <taxon>Actinopterygii</taxon>
        <taxon>Neopterygii</taxon>
        <taxon>Teleostei</taxon>
        <taxon>Ostariophysi</taxon>
        <taxon>Cypriniformes</taxon>
        <taxon>Cyprinidae</taxon>
        <taxon>Labeoninae</taxon>
        <taxon>Labeonini</taxon>
        <taxon>Cirrhinus</taxon>
    </lineage>
</organism>
<reference evidence="2 3" key="1">
    <citation type="submission" date="2023-09" db="EMBL/GenBank/DDBJ databases">
        <authorList>
            <person name="Wang M."/>
        </authorList>
    </citation>
    <scope>NUCLEOTIDE SEQUENCE [LARGE SCALE GENOMIC DNA]</scope>
    <source>
        <strain evidence="2">GT-2023</strain>
        <tissue evidence="2">Liver</tissue>
    </source>
</reference>
<dbReference type="SUPFAM" id="SSF53098">
    <property type="entry name" value="Ribonuclease H-like"/>
    <property type="match status" value="1"/>
</dbReference>
<dbReference type="Gene3D" id="3.30.420.10">
    <property type="entry name" value="Ribonuclease H-like superfamily/Ribonuclease H"/>
    <property type="match status" value="1"/>
</dbReference>
<dbReference type="Proteomes" id="UP001558613">
    <property type="component" value="Unassembled WGS sequence"/>
</dbReference>
<evidence type="ECO:0000313" key="3">
    <source>
        <dbReference type="Proteomes" id="UP001558613"/>
    </source>
</evidence>
<accession>A0ABR3MUW9</accession>
<dbReference type="PANTHER" id="PTHR37984">
    <property type="entry name" value="PROTEIN CBG26694"/>
    <property type="match status" value="1"/>
</dbReference>
<dbReference type="EMBL" id="JAYMGO010000009">
    <property type="protein sequence ID" value="KAL1268451.1"/>
    <property type="molecule type" value="Genomic_DNA"/>
</dbReference>
<dbReference type="Pfam" id="PF00665">
    <property type="entry name" value="rve"/>
    <property type="match status" value="1"/>
</dbReference>
<dbReference type="InterPro" id="IPR001584">
    <property type="entry name" value="Integrase_cat-core"/>
</dbReference>
<evidence type="ECO:0000259" key="1">
    <source>
        <dbReference type="PROSITE" id="PS50994"/>
    </source>
</evidence>
<dbReference type="PROSITE" id="PS50994">
    <property type="entry name" value="INTEGRASE"/>
    <property type="match status" value="1"/>
</dbReference>
<protein>
    <recommendedName>
        <fullName evidence="1">Integrase catalytic domain-containing protein</fullName>
    </recommendedName>
</protein>
<name>A0ABR3MUW9_9TELE</name>
<dbReference type="InterPro" id="IPR012337">
    <property type="entry name" value="RNaseH-like_sf"/>
</dbReference>
<sequence>MWLNVQNRAGSTVPKPSQIRQPLLGQSWLTSGLPLPTHSRVAEPWEIVGMDLSKRAEEVTQCVIKLFYKFGAPKRILTDQGTEFVNQINLEVCQTLGISRSLCAPYHPQTNGLVEKLNGTIQRTLSKLVERKPSLWADYLEATMFGLRTKKQLTTKFSPYFLLFGREARYPCEVPDKYEINESVEDLMAGWRQSIAAKHKESAAKGRQA</sequence>
<comment type="caution">
    <text evidence="2">The sequence shown here is derived from an EMBL/GenBank/DDBJ whole genome shotgun (WGS) entry which is preliminary data.</text>
</comment>
<dbReference type="InterPro" id="IPR036397">
    <property type="entry name" value="RNaseH_sf"/>
</dbReference>
<feature type="domain" description="Integrase catalytic" evidence="1">
    <location>
        <begin position="53"/>
        <end position="167"/>
    </location>
</feature>
<evidence type="ECO:0000313" key="2">
    <source>
        <dbReference type="EMBL" id="KAL1268451.1"/>
    </source>
</evidence>
<gene>
    <name evidence="2" type="ORF">QQF64_033814</name>
</gene>
<dbReference type="PANTHER" id="PTHR37984:SF5">
    <property type="entry name" value="PROTEIN NYNRIN-LIKE"/>
    <property type="match status" value="1"/>
</dbReference>
<proteinExistence type="predicted"/>